<dbReference type="AlphaFoldDB" id="A0A2M6WND8"/>
<sequence>MSQIGINDPAEAVRLINSGECIIYKPACRWREKDGVIYFTVTSDGTTGEEWIKLLEKKNFCVGDYAKQILRSDDFKPTTGATTEIAVLKGVLFNDNDRIAKNIRDEAHRRQLIKPNAEVACLIREMFTDKEIEAMGLFWIVAMHEPIKDFGGDLLLLSVDRCGHGQWLNTYYDNSDNQWNQARGFAFVVSQLFLFLPYFLVREFCF</sequence>
<dbReference type="Proteomes" id="UP000228900">
    <property type="component" value="Unassembled WGS sequence"/>
</dbReference>
<comment type="caution">
    <text evidence="1">The sequence shown here is derived from an EMBL/GenBank/DDBJ whole genome shotgun (WGS) entry which is preliminary data.</text>
</comment>
<accession>A0A2M6WND8</accession>
<reference evidence="2" key="1">
    <citation type="submission" date="2017-09" db="EMBL/GenBank/DDBJ databases">
        <title>Depth-based differentiation of microbial function through sediment-hosted aquifers and enrichment of novel symbionts in the deep terrestrial subsurface.</title>
        <authorList>
            <person name="Probst A.J."/>
            <person name="Ladd B."/>
            <person name="Jarett J.K."/>
            <person name="Geller-Mcgrath D.E."/>
            <person name="Sieber C.M.K."/>
            <person name="Emerson J.B."/>
            <person name="Anantharaman K."/>
            <person name="Thomas B.C."/>
            <person name="Malmstrom R."/>
            <person name="Stieglmeier M."/>
            <person name="Klingl A."/>
            <person name="Woyke T."/>
            <person name="Ryan C.M."/>
            <person name="Banfield J.F."/>
        </authorList>
    </citation>
    <scope>NUCLEOTIDE SEQUENCE [LARGE SCALE GENOMIC DNA]</scope>
</reference>
<name>A0A2M6WND8_9BACT</name>
<gene>
    <name evidence="1" type="ORF">COT98_04650</name>
</gene>
<dbReference type="EMBL" id="PFAQ01000062">
    <property type="protein sequence ID" value="PIT94272.1"/>
    <property type="molecule type" value="Genomic_DNA"/>
</dbReference>
<proteinExistence type="predicted"/>
<organism evidence="1 2">
    <name type="scientific">Candidatus Falkowbacteria bacterium CG10_big_fil_rev_8_21_14_0_10_39_9</name>
    <dbReference type="NCBI Taxonomy" id="1974566"/>
    <lineage>
        <taxon>Bacteria</taxon>
        <taxon>Candidatus Falkowiibacteriota</taxon>
    </lineage>
</organism>
<evidence type="ECO:0000313" key="1">
    <source>
        <dbReference type="EMBL" id="PIT94272.1"/>
    </source>
</evidence>
<evidence type="ECO:0000313" key="2">
    <source>
        <dbReference type="Proteomes" id="UP000228900"/>
    </source>
</evidence>
<protein>
    <submittedName>
        <fullName evidence="1">Uncharacterized protein</fullName>
    </submittedName>
</protein>